<accession>G5J3A3</accession>
<evidence type="ECO:0000313" key="1">
    <source>
        <dbReference type="EMBL" id="EHJ13322.1"/>
    </source>
</evidence>
<comment type="caution">
    <text evidence="1">The sequence shown here is derived from an EMBL/GenBank/DDBJ whole genome shotgun (WGS) entry which is preliminary data.</text>
</comment>
<name>G5J3A3_CROWT</name>
<dbReference type="Proteomes" id="UP000003477">
    <property type="component" value="Unassembled WGS sequence"/>
</dbReference>
<dbReference type="GeneID" id="88765712"/>
<protein>
    <submittedName>
        <fullName evidence="1">Uncharacterized protein</fullName>
    </submittedName>
</protein>
<dbReference type="AlphaFoldDB" id="G5J3A3"/>
<proteinExistence type="predicted"/>
<dbReference type="RefSeq" id="WP_007310305.1">
    <property type="nucleotide sequence ID" value="NZ_AESD01000308.1"/>
</dbReference>
<gene>
    <name evidence="1" type="ORF">CWATWH0003_1981</name>
</gene>
<reference evidence="1 2" key="1">
    <citation type="journal article" date="2011" name="Front. Microbiol.">
        <title>Two Strains of Crocosphaera watsonii with Highly Conserved Genomes are Distinguished by Strain-Specific Features.</title>
        <authorList>
            <person name="Bench S.R."/>
            <person name="Ilikchyan I.N."/>
            <person name="Tripp H.J."/>
            <person name="Zehr J.P."/>
        </authorList>
    </citation>
    <scope>NUCLEOTIDE SEQUENCE [LARGE SCALE GENOMIC DNA]</scope>
    <source>
        <strain evidence="1 2">WH 0003</strain>
    </source>
</reference>
<evidence type="ECO:0000313" key="2">
    <source>
        <dbReference type="Proteomes" id="UP000003477"/>
    </source>
</evidence>
<organism evidence="1 2">
    <name type="scientific">Crocosphaera watsonii WH 0003</name>
    <dbReference type="NCBI Taxonomy" id="423471"/>
    <lineage>
        <taxon>Bacteria</taxon>
        <taxon>Bacillati</taxon>
        <taxon>Cyanobacteriota</taxon>
        <taxon>Cyanophyceae</taxon>
        <taxon>Oscillatoriophycideae</taxon>
        <taxon>Chroococcales</taxon>
        <taxon>Aphanothecaceae</taxon>
        <taxon>Crocosphaera</taxon>
    </lineage>
</organism>
<dbReference type="EMBL" id="AESD01000308">
    <property type="protein sequence ID" value="EHJ13322.1"/>
    <property type="molecule type" value="Genomic_DNA"/>
</dbReference>
<dbReference type="PATRIC" id="fig|423471.3.peg.1854"/>
<sequence length="138" mass="16605">MSYTEFQRLDCQGIPTIEYRAEPTEPIVPERIQFDFIPRFPHDQYGYSEPKYVFSEPVILVSQWQECQDNQYDFFDDYEVYYICALELVEYSLTRKSLYEAPSWKYGIRGTNGTKELIWFEENELISINEINSEDQEF</sequence>